<keyword evidence="3" id="KW-1185">Reference proteome</keyword>
<feature type="compositionally biased region" description="Polar residues" evidence="1">
    <location>
        <begin position="23"/>
        <end position="33"/>
    </location>
</feature>
<proteinExistence type="predicted"/>
<comment type="caution">
    <text evidence="2">The sequence shown here is derived from an EMBL/GenBank/DDBJ whole genome shotgun (WGS) entry which is preliminary data.</text>
</comment>
<sequence>MSNRLGRPLGSKNKRAAAAGGRETQSLANQKTAARNKGPREARKARKRSSIHIENQVTLSPRPIIATQSIAGPASVPSDNSSSPKSNGQSPFTDVNSMSWATSPFEFSLPFTEDKWGLQEDFASTDMTRGLFHHEETTLSKCINEPGRESVQYSQPTSTLRCFDLHMPPAANEFALQIKRLRGL</sequence>
<evidence type="ECO:0000313" key="3">
    <source>
        <dbReference type="Proteomes" id="UP000826573"/>
    </source>
</evidence>
<gene>
    <name evidence="2" type="ORF">TsFJ059_008055</name>
</gene>
<accession>A0A9P8KM57</accession>
<evidence type="ECO:0000313" key="2">
    <source>
        <dbReference type="EMBL" id="KAH0522995.1"/>
    </source>
</evidence>
<dbReference type="AlphaFoldDB" id="A0A9P8KM57"/>
<feature type="compositionally biased region" description="Low complexity" evidence="1">
    <location>
        <begin position="73"/>
        <end position="91"/>
    </location>
</feature>
<evidence type="ECO:0000256" key="1">
    <source>
        <dbReference type="SAM" id="MobiDB-lite"/>
    </source>
</evidence>
<name>A0A9P8KM57_9HYPO</name>
<organism evidence="2 3">
    <name type="scientific">Trichoderma semiorbis</name>
    <dbReference type="NCBI Taxonomy" id="1491008"/>
    <lineage>
        <taxon>Eukaryota</taxon>
        <taxon>Fungi</taxon>
        <taxon>Dikarya</taxon>
        <taxon>Ascomycota</taxon>
        <taxon>Pezizomycotina</taxon>
        <taxon>Sordariomycetes</taxon>
        <taxon>Hypocreomycetidae</taxon>
        <taxon>Hypocreales</taxon>
        <taxon>Hypocreaceae</taxon>
        <taxon>Trichoderma</taxon>
    </lineage>
</organism>
<dbReference type="Proteomes" id="UP000826573">
    <property type="component" value="Unassembled WGS sequence"/>
</dbReference>
<feature type="region of interest" description="Disordered" evidence="1">
    <location>
        <begin position="1"/>
        <end position="95"/>
    </location>
</feature>
<protein>
    <submittedName>
        <fullName evidence="2">Uncharacterized protein</fullName>
    </submittedName>
</protein>
<reference evidence="2 3" key="1">
    <citation type="submission" date="2021-08" db="EMBL/GenBank/DDBJ databases">
        <title>The highly contiguous genome resource for Trichoderma semiorbis FJ059, a fungal antagonistic to plant pathogens.</title>
        <authorList>
            <person name="Liu T."/>
        </authorList>
    </citation>
    <scope>NUCLEOTIDE SEQUENCE [LARGE SCALE GENOMIC DNA]</scope>
    <source>
        <strain evidence="2 3">FJ059</strain>
    </source>
</reference>
<dbReference type="EMBL" id="JAIMJC010000006">
    <property type="protein sequence ID" value="KAH0522995.1"/>
    <property type="molecule type" value="Genomic_DNA"/>
</dbReference>